<evidence type="ECO:0000256" key="2">
    <source>
        <dbReference type="SAM" id="SignalP"/>
    </source>
</evidence>
<proteinExistence type="inferred from homology"/>
<keyword evidence="2" id="KW-0732">Signal</keyword>
<dbReference type="InterPro" id="IPR005064">
    <property type="entry name" value="BUG"/>
</dbReference>
<feature type="chain" id="PRO_5036852247" description="Tripartite tricarboxylate transporter family receptor" evidence="2">
    <location>
        <begin position="26"/>
        <end position="218"/>
    </location>
</feature>
<reference evidence="3" key="1">
    <citation type="submission" date="2020-12" db="EMBL/GenBank/DDBJ databases">
        <title>Bacterial taxonomy.</title>
        <authorList>
            <person name="Pan X."/>
        </authorList>
    </citation>
    <scope>NUCLEOTIDE SEQUENCE</scope>
    <source>
        <strain evidence="3">B2012</strain>
    </source>
</reference>
<dbReference type="AlphaFoldDB" id="A0A934MG70"/>
<evidence type="ECO:0000256" key="1">
    <source>
        <dbReference type="ARBA" id="ARBA00006987"/>
    </source>
</evidence>
<name>A0A934MG70_9HYPH</name>
<evidence type="ECO:0008006" key="5">
    <source>
        <dbReference type="Google" id="ProtNLM"/>
    </source>
</evidence>
<dbReference type="PANTHER" id="PTHR42928">
    <property type="entry name" value="TRICARBOXYLATE-BINDING PROTEIN"/>
    <property type="match status" value="1"/>
</dbReference>
<evidence type="ECO:0000313" key="4">
    <source>
        <dbReference type="Proteomes" id="UP000609531"/>
    </source>
</evidence>
<accession>A0A934MG70</accession>
<organism evidence="3 4">
    <name type="scientific">Acuticoccus mangrovi</name>
    <dbReference type="NCBI Taxonomy" id="2796142"/>
    <lineage>
        <taxon>Bacteria</taxon>
        <taxon>Pseudomonadati</taxon>
        <taxon>Pseudomonadota</taxon>
        <taxon>Alphaproteobacteria</taxon>
        <taxon>Hyphomicrobiales</taxon>
        <taxon>Amorphaceae</taxon>
        <taxon>Acuticoccus</taxon>
    </lineage>
</organism>
<dbReference type="PANTHER" id="PTHR42928:SF5">
    <property type="entry name" value="BLR1237 PROTEIN"/>
    <property type="match status" value="1"/>
</dbReference>
<keyword evidence="4" id="KW-1185">Reference proteome</keyword>
<dbReference type="Gene3D" id="3.40.190.10">
    <property type="entry name" value="Periplasmic binding protein-like II"/>
    <property type="match status" value="1"/>
</dbReference>
<dbReference type="Proteomes" id="UP000609531">
    <property type="component" value="Unassembled WGS sequence"/>
</dbReference>
<dbReference type="EMBL" id="JAEKJA010000001">
    <property type="protein sequence ID" value="MBJ3774641.1"/>
    <property type="molecule type" value="Genomic_DNA"/>
</dbReference>
<gene>
    <name evidence="3" type="ORF">JCR33_03025</name>
</gene>
<dbReference type="Gene3D" id="3.40.190.150">
    <property type="entry name" value="Bordetella uptake gene, domain 1"/>
    <property type="match status" value="1"/>
</dbReference>
<comment type="caution">
    <text evidence="3">The sequence shown here is derived from an EMBL/GenBank/DDBJ whole genome shotgun (WGS) entry which is preliminary data.</text>
</comment>
<dbReference type="InterPro" id="IPR042100">
    <property type="entry name" value="Bug_dom1"/>
</dbReference>
<dbReference type="Pfam" id="PF03401">
    <property type="entry name" value="TctC"/>
    <property type="match status" value="1"/>
</dbReference>
<feature type="signal peptide" evidence="2">
    <location>
        <begin position="1"/>
        <end position="25"/>
    </location>
</feature>
<protein>
    <recommendedName>
        <fullName evidence="5">Tripartite tricarboxylate transporter family receptor</fullName>
    </recommendedName>
</protein>
<sequence length="218" mass="22578">MVPNFTRRVALACALAFAAPAGAFAYPDEPIKIIVPTDPGGAIDGLARVFQKAFETGDILPDVAVINMAGAGGTIGTRAIKDAEPDGYTIGLWHDGIVTSKAMGVVDFDQSDFEIIGATGFADLGLAISAESRFGSFEEMLAFAKANPNTVTVAANIGLPVHFVPMRVATEAGAELRYVQVGGGAALCAGGGRREALPVAPRRPYRHRDVRHAGAGAV</sequence>
<evidence type="ECO:0000313" key="3">
    <source>
        <dbReference type="EMBL" id="MBJ3774641.1"/>
    </source>
</evidence>
<dbReference type="RefSeq" id="WP_198880507.1">
    <property type="nucleotide sequence ID" value="NZ_JAEKJA010000001.1"/>
</dbReference>
<comment type="similarity">
    <text evidence="1">Belongs to the UPF0065 (bug) family.</text>
</comment>